<keyword evidence="3" id="KW-0732">Signal</keyword>
<sequence length="346" mass="37673">MLSQLRRGVLGLALCLPLLSACSQNSAPELPAATTNAVPSKQAASEQSGRYPVTLSMYDDEGKEIRQTLEKAPERVVVVGQGFAELMLAFGEEDKIAGLGYLDKSYSKYEAQIAKLPILAEMWPSPEAILELKPDLIVAMSSGFKKDRIGDIAFWNERNIPVLAGINYTIGRTIDGFFDDIANLGTALNIEAKADAFIAEQRERIAAIQKTTEQVSVKPKVLLVASGGRETYDYYSPSLCVIDEMIEGSGGEYLKLSEDTYVEMSAESILSVNPDKIILTEFQRSDSEAARNKLLNNPTLRSVTAIKNGDVMVADYTNAIRGSLELADLYEDVAAFLHPGLFGGQS</sequence>
<dbReference type="EMBL" id="QRDZ01000005">
    <property type="protein sequence ID" value="RED85253.1"/>
    <property type="molecule type" value="Genomic_DNA"/>
</dbReference>
<dbReference type="PROSITE" id="PS51257">
    <property type="entry name" value="PROKAR_LIPOPROTEIN"/>
    <property type="match status" value="1"/>
</dbReference>
<dbReference type="GO" id="GO:0071281">
    <property type="term" value="P:cellular response to iron ion"/>
    <property type="evidence" value="ECO:0007669"/>
    <property type="project" value="TreeGrafter"/>
</dbReference>
<evidence type="ECO:0000256" key="1">
    <source>
        <dbReference type="ARBA" id="ARBA00008814"/>
    </source>
</evidence>
<dbReference type="RefSeq" id="WP_116060249.1">
    <property type="nucleotide sequence ID" value="NZ_QRDZ01000005.1"/>
</dbReference>
<dbReference type="InterPro" id="IPR002491">
    <property type="entry name" value="ABC_transptr_periplasmic_BD"/>
</dbReference>
<dbReference type="PROSITE" id="PS50983">
    <property type="entry name" value="FE_B12_PBP"/>
    <property type="match status" value="1"/>
</dbReference>
<comment type="caution">
    <text evidence="5">The sequence shown here is derived from an EMBL/GenBank/DDBJ whole genome shotgun (WGS) entry which is preliminary data.</text>
</comment>
<dbReference type="OrthoDB" id="89746at2"/>
<feature type="domain" description="Fe/B12 periplasmic-binding" evidence="4">
    <location>
        <begin position="75"/>
        <end position="341"/>
    </location>
</feature>
<evidence type="ECO:0000256" key="2">
    <source>
        <dbReference type="SAM" id="MobiDB-lite"/>
    </source>
</evidence>
<evidence type="ECO:0000313" key="6">
    <source>
        <dbReference type="Proteomes" id="UP000256977"/>
    </source>
</evidence>
<dbReference type="Gene3D" id="3.40.50.1980">
    <property type="entry name" value="Nitrogenase molybdenum iron protein domain"/>
    <property type="match status" value="2"/>
</dbReference>
<evidence type="ECO:0000313" key="5">
    <source>
        <dbReference type="EMBL" id="RED85253.1"/>
    </source>
</evidence>
<keyword evidence="6" id="KW-1185">Reference proteome</keyword>
<organism evidence="5 6">
    <name type="scientific">Cohnella phaseoli</name>
    <dbReference type="NCBI Taxonomy" id="456490"/>
    <lineage>
        <taxon>Bacteria</taxon>
        <taxon>Bacillati</taxon>
        <taxon>Bacillota</taxon>
        <taxon>Bacilli</taxon>
        <taxon>Bacillales</taxon>
        <taxon>Paenibacillaceae</taxon>
        <taxon>Cohnella</taxon>
    </lineage>
</organism>
<gene>
    <name evidence="5" type="ORF">DFP98_105264</name>
</gene>
<proteinExistence type="inferred from homology"/>
<comment type="similarity">
    <text evidence="1">Belongs to the bacterial solute-binding protein 8 family.</text>
</comment>
<evidence type="ECO:0000256" key="3">
    <source>
        <dbReference type="SAM" id="SignalP"/>
    </source>
</evidence>
<protein>
    <submittedName>
        <fullName evidence="5">Iron complex transport system substrate-binding protein</fullName>
    </submittedName>
</protein>
<accession>A0A3D9KFX5</accession>
<reference evidence="5 6" key="1">
    <citation type="submission" date="2018-07" db="EMBL/GenBank/DDBJ databases">
        <title>Genomic Encyclopedia of Type Strains, Phase III (KMG-III): the genomes of soil and plant-associated and newly described type strains.</title>
        <authorList>
            <person name="Whitman W."/>
        </authorList>
    </citation>
    <scope>NUCLEOTIDE SEQUENCE [LARGE SCALE GENOMIC DNA]</scope>
    <source>
        <strain evidence="5 6">CECT 7287</strain>
    </source>
</reference>
<dbReference type="Proteomes" id="UP000256977">
    <property type="component" value="Unassembled WGS sequence"/>
</dbReference>
<name>A0A3D9KFX5_9BACL</name>
<feature type="region of interest" description="Disordered" evidence="2">
    <location>
        <begin position="30"/>
        <end position="49"/>
    </location>
</feature>
<dbReference type="SUPFAM" id="SSF53807">
    <property type="entry name" value="Helical backbone' metal receptor"/>
    <property type="match status" value="1"/>
</dbReference>
<evidence type="ECO:0000259" key="4">
    <source>
        <dbReference type="PROSITE" id="PS50983"/>
    </source>
</evidence>
<feature type="compositionally biased region" description="Polar residues" evidence="2">
    <location>
        <begin position="33"/>
        <end position="48"/>
    </location>
</feature>
<dbReference type="InterPro" id="IPR050902">
    <property type="entry name" value="ABC_Transporter_SBP"/>
</dbReference>
<dbReference type="AlphaFoldDB" id="A0A3D9KFX5"/>
<dbReference type="PANTHER" id="PTHR30535">
    <property type="entry name" value="VITAMIN B12-BINDING PROTEIN"/>
    <property type="match status" value="1"/>
</dbReference>
<dbReference type="PANTHER" id="PTHR30535:SF34">
    <property type="entry name" value="MOLYBDATE-BINDING PROTEIN MOLA"/>
    <property type="match status" value="1"/>
</dbReference>
<dbReference type="Pfam" id="PF01497">
    <property type="entry name" value="Peripla_BP_2"/>
    <property type="match status" value="1"/>
</dbReference>
<feature type="chain" id="PRO_5017587837" evidence="3">
    <location>
        <begin position="28"/>
        <end position="346"/>
    </location>
</feature>
<feature type="signal peptide" evidence="3">
    <location>
        <begin position="1"/>
        <end position="27"/>
    </location>
</feature>